<keyword evidence="3" id="KW-1185">Reference proteome</keyword>
<gene>
    <name evidence="2" type="ORF">LAD12857_13520</name>
</gene>
<sequence length="77" mass="9021">MPVFRLMPYKHSLQIPDMFVTFSLAGILNSILKDQAYAVNIILRYTGVAVAVSMMIYIFYFVITFITYRRVALRHNR</sequence>
<dbReference type="Proteomes" id="UP001419084">
    <property type="component" value="Unassembled WGS sequence"/>
</dbReference>
<accession>A0ABQ5M3A8</accession>
<evidence type="ECO:0000256" key="1">
    <source>
        <dbReference type="SAM" id="Phobius"/>
    </source>
</evidence>
<feature type="transmembrane region" description="Helical" evidence="1">
    <location>
        <begin position="44"/>
        <end position="68"/>
    </location>
</feature>
<reference evidence="2 3" key="1">
    <citation type="journal article" date="2024" name="Int. J. Syst. Evol. Microbiol.">
        <title>Lacrimispora brassicae sp. nov. isolated from fermented cabbage, and proposal of Clostridium indicum Gundawar et al. 2019 and Clostridium methoxybenzovorans Mechichi et al. 1999 as heterotypic synonyms of Lacrimispora amygdalina (Parshina et al. 2003) Haas and Blanchard 2020 and Lacrimispora indolis (McClung and McCoy 1957) Haas and Blanchard 2020, respectively.</title>
        <authorList>
            <person name="Kobayashi H."/>
            <person name="Tanizawa Y."/>
            <person name="Sakamoto M."/>
            <person name="Ohkuma M."/>
            <person name="Tohno M."/>
        </authorList>
    </citation>
    <scope>NUCLEOTIDE SEQUENCE [LARGE SCALE GENOMIC DNA]</scope>
    <source>
        <strain evidence="2 3">DSM 12857</strain>
    </source>
</reference>
<keyword evidence="1" id="KW-0472">Membrane</keyword>
<comment type="caution">
    <text evidence="2">The sequence shown here is derived from an EMBL/GenBank/DDBJ whole genome shotgun (WGS) entry which is preliminary data.</text>
</comment>
<protein>
    <submittedName>
        <fullName evidence="2">Uncharacterized protein</fullName>
    </submittedName>
</protein>
<evidence type="ECO:0000313" key="2">
    <source>
        <dbReference type="EMBL" id="GLB29429.1"/>
    </source>
</evidence>
<proteinExistence type="predicted"/>
<feature type="transmembrane region" description="Helical" evidence="1">
    <location>
        <begin position="12"/>
        <end position="32"/>
    </location>
</feature>
<keyword evidence="1" id="KW-1133">Transmembrane helix</keyword>
<dbReference type="EMBL" id="BRPJ01000025">
    <property type="protein sequence ID" value="GLB29429.1"/>
    <property type="molecule type" value="Genomic_DNA"/>
</dbReference>
<name>A0ABQ5M3A8_9FIRM</name>
<evidence type="ECO:0000313" key="3">
    <source>
        <dbReference type="Proteomes" id="UP001419084"/>
    </source>
</evidence>
<organism evidence="2 3">
    <name type="scientific">Lacrimispora amygdalina</name>
    <dbReference type="NCBI Taxonomy" id="253257"/>
    <lineage>
        <taxon>Bacteria</taxon>
        <taxon>Bacillati</taxon>
        <taxon>Bacillota</taxon>
        <taxon>Clostridia</taxon>
        <taxon>Lachnospirales</taxon>
        <taxon>Lachnospiraceae</taxon>
        <taxon>Lacrimispora</taxon>
    </lineage>
</organism>
<keyword evidence="1" id="KW-0812">Transmembrane</keyword>